<dbReference type="Pfam" id="PF00141">
    <property type="entry name" value="peroxidase"/>
    <property type="match status" value="1"/>
</dbReference>
<name>A0A075B3F7_ROZAC</name>
<evidence type="ECO:0000256" key="10">
    <source>
        <dbReference type="ARBA" id="ARBA00023004"/>
    </source>
</evidence>
<keyword evidence="5 13" id="KW-0575">Peroxidase</keyword>
<gene>
    <name evidence="16" type="ORF">O9G_000754</name>
</gene>
<sequence length="394" mass="44679">MFLKTFGRRIINSPALTRYNTLFTAPMVKFQRRFKSHDAGANEDHNPHELPSHGYYGTAEDDYMKLVLTIMLLPMGYYVFHQLQRFRDEADIRKLPQHLKVVDYYKAAADEIAGILEDEEHDDGSLGPLFVRLAWHASGTYDKGTNKGGSNGATMRFEPESSDPANAGLDLARERLEEVHKKFPGMSKADLWTLAACVAITEMGGPVIKWHPGRKEFDGNTISSSQKGTYVPPNGRLPDGSKGADHIRDVFYRMGFKDQEIVALAGAHALGRCHPERSGYKNPWTRAPTTFSNEYFKQLLETKWTKKNWDGPTQFEDPTGELMMLPADLAFIEDPEFKKYVVRYSKDEELFFKDFAKAFQKLLELGVDIHKSAPPVTYGDGTPPGPNRPTWSYW</sequence>
<evidence type="ECO:0000313" key="17">
    <source>
        <dbReference type="Proteomes" id="UP000030755"/>
    </source>
</evidence>
<dbReference type="PANTHER" id="PTHR31356:SF58">
    <property type="entry name" value="CYTOCHROME C PEROXIDASE, MITOCHONDRIAL"/>
    <property type="match status" value="1"/>
</dbReference>
<dbReference type="AlphaFoldDB" id="A0A075B3F7"/>
<evidence type="ECO:0000256" key="11">
    <source>
        <dbReference type="ARBA" id="ARBA00023128"/>
    </source>
</evidence>
<evidence type="ECO:0000256" key="2">
    <source>
        <dbReference type="ARBA" id="ARBA00004305"/>
    </source>
</evidence>
<dbReference type="FunFam" id="1.10.420.10:FF:000009">
    <property type="entry name" value="Ascorbate peroxidase"/>
    <property type="match status" value="1"/>
</dbReference>
<keyword evidence="10" id="KW-0408">Iron</keyword>
<dbReference type="PROSITE" id="PS00435">
    <property type="entry name" value="PEROXIDASE_1"/>
    <property type="match status" value="1"/>
</dbReference>
<feature type="region of interest" description="Disordered" evidence="14">
    <location>
        <begin position="374"/>
        <end position="394"/>
    </location>
</feature>
<dbReference type="InterPro" id="IPR044831">
    <property type="entry name" value="Ccp1-like"/>
</dbReference>
<dbReference type="GO" id="GO:0042744">
    <property type="term" value="P:hydrogen peroxide catabolic process"/>
    <property type="evidence" value="ECO:0007669"/>
    <property type="project" value="TreeGrafter"/>
</dbReference>
<evidence type="ECO:0000256" key="7">
    <source>
        <dbReference type="ARBA" id="ARBA00022723"/>
    </source>
</evidence>
<comment type="catalytic activity">
    <reaction evidence="12">
        <text>2 Fe(II)-[cytochrome c] + H2O2 + 2 H(+) = 2 Fe(III)-[cytochrome c] + 2 H2O</text>
        <dbReference type="Rhea" id="RHEA:16581"/>
        <dbReference type="Rhea" id="RHEA-COMP:10350"/>
        <dbReference type="Rhea" id="RHEA-COMP:14399"/>
        <dbReference type="ChEBI" id="CHEBI:15377"/>
        <dbReference type="ChEBI" id="CHEBI:15378"/>
        <dbReference type="ChEBI" id="CHEBI:16240"/>
        <dbReference type="ChEBI" id="CHEBI:29033"/>
        <dbReference type="ChEBI" id="CHEBI:29034"/>
        <dbReference type="EC" id="1.11.1.5"/>
    </reaction>
</comment>
<reference evidence="16 17" key="1">
    <citation type="journal article" date="2013" name="Curr. Biol.">
        <title>Shared signatures of parasitism and phylogenomics unite Cryptomycota and microsporidia.</title>
        <authorList>
            <person name="James T.Y."/>
            <person name="Pelin A."/>
            <person name="Bonen L."/>
            <person name="Ahrendt S."/>
            <person name="Sain D."/>
            <person name="Corradi N."/>
            <person name="Stajich J.E."/>
        </authorList>
    </citation>
    <scope>NUCLEOTIDE SEQUENCE [LARGE SCALE GENOMIC DNA]</scope>
    <source>
        <strain evidence="16 17">CSF55</strain>
    </source>
</reference>
<dbReference type="GO" id="GO:0034599">
    <property type="term" value="P:cellular response to oxidative stress"/>
    <property type="evidence" value="ECO:0007669"/>
    <property type="project" value="InterPro"/>
</dbReference>
<dbReference type="EMBL" id="KE560848">
    <property type="protein sequence ID" value="EPZ35358.1"/>
    <property type="molecule type" value="Genomic_DNA"/>
</dbReference>
<dbReference type="GO" id="GO:0046872">
    <property type="term" value="F:metal ion binding"/>
    <property type="evidence" value="ECO:0007669"/>
    <property type="project" value="UniProtKB-UniRule"/>
</dbReference>
<dbReference type="CDD" id="cd00691">
    <property type="entry name" value="ascorbate_peroxidase"/>
    <property type="match status" value="1"/>
</dbReference>
<evidence type="ECO:0000256" key="4">
    <source>
        <dbReference type="ARBA" id="ARBA00005997"/>
    </source>
</evidence>
<dbReference type="STRING" id="988480.A0A075B3F7"/>
<dbReference type="GO" id="GO:0005758">
    <property type="term" value="C:mitochondrial intermembrane space"/>
    <property type="evidence" value="ECO:0007669"/>
    <property type="project" value="UniProtKB-SubCell"/>
</dbReference>
<dbReference type="InterPro" id="IPR010255">
    <property type="entry name" value="Haem_peroxidase_sf"/>
</dbReference>
<evidence type="ECO:0000313" key="16">
    <source>
        <dbReference type="EMBL" id="EPZ35358.1"/>
    </source>
</evidence>
<dbReference type="PROSITE" id="PS00436">
    <property type="entry name" value="PEROXIDASE_2"/>
    <property type="match status" value="1"/>
</dbReference>
<evidence type="ECO:0000256" key="8">
    <source>
        <dbReference type="ARBA" id="ARBA00022946"/>
    </source>
</evidence>
<comment type="similarity">
    <text evidence="4">Belongs to the peroxidase family. Cytochrome c peroxidase subfamily.</text>
</comment>
<dbReference type="PRINTS" id="PR00459">
    <property type="entry name" value="ASPEROXIDASE"/>
</dbReference>
<evidence type="ECO:0000256" key="12">
    <source>
        <dbReference type="ARBA" id="ARBA00049265"/>
    </source>
</evidence>
<dbReference type="PROSITE" id="PS50873">
    <property type="entry name" value="PEROXIDASE_4"/>
    <property type="match status" value="1"/>
</dbReference>
<dbReference type="GO" id="GO:0020037">
    <property type="term" value="F:heme binding"/>
    <property type="evidence" value="ECO:0007669"/>
    <property type="project" value="UniProtKB-UniRule"/>
</dbReference>
<keyword evidence="7" id="KW-0479">Metal-binding</keyword>
<keyword evidence="8" id="KW-0809">Transit peptide</keyword>
<dbReference type="InterPro" id="IPR019794">
    <property type="entry name" value="Peroxidases_AS"/>
</dbReference>
<dbReference type="OrthoDB" id="2859658at2759"/>
<dbReference type="InterPro" id="IPR002016">
    <property type="entry name" value="Haem_peroxidase"/>
</dbReference>
<evidence type="ECO:0000256" key="1">
    <source>
        <dbReference type="ARBA" id="ARBA00003917"/>
    </source>
</evidence>
<dbReference type="GO" id="GO:0005759">
    <property type="term" value="C:mitochondrial matrix"/>
    <property type="evidence" value="ECO:0007669"/>
    <property type="project" value="UniProtKB-SubCell"/>
</dbReference>
<feature type="domain" description="Plant heme peroxidase family profile" evidence="15">
    <location>
        <begin position="169"/>
        <end position="388"/>
    </location>
</feature>
<dbReference type="HOGENOM" id="CLU_036959_1_2_1"/>
<keyword evidence="6" id="KW-0349">Heme</keyword>
<evidence type="ECO:0000256" key="6">
    <source>
        <dbReference type="ARBA" id="ARBA00022617"/>
    </source>
</evidence>
<dbReference type="Gene3D" id="1.10.520.10">
    <property type="match status" value="1"/>
</dbReference>
<proteinExistence type="inferred from homology"/>
<evidence type="ECO:0000256" key="13">
    <source>
        <dbReference type="RuleBase" id="RU363051"/>
    </source>
</evidence>
<keyword evidence="9 13" id="KW-0560">Oxidoreductase</keyword>
<dbReference type="PANTHER" id="PTHR31356">
    <property type="entry name" value="THYLAKOID LUMENAL 29 KDA PROTEIN, CHLOROPLASTIC-RELATED"/>
    <property type="match status" value="1"/>
</dbReference>
<dbReference type="GO" id="GO:0000302">
    <property type="term" value="P:response to reactive oxygen species"/>
    <property type="evidence" value="ECO:0007669"/>
    <property type="project" value="TreeGrafter"/>
</dbReference>
<evidence type="ECO:0000256" key="3">
    <source>
        <dbReference type="ARBA" id="ARBA00004569"/>
    </source>
</evidence>
<keyword evidence="11" id="KW-0496">Mitochondrion</keyword>
<dbReference type="Proteomes" id="UP000030755">
    <property type="component" value="Unassembled WGS sequence"/>
</dbReference>
<feature type="region of interest" description="Disordered" evidence="14">
    <location>
        <begin position="144"/>
        <end position="163"/>
    </location>
</feature>
<dbReference type="PRINTS" id="PR00458">
    <property type="entry name" value="PEROXIDASE"/>
</dbReference>
<comment type="function">
    <text evidence="1">Destroys radicals which are normally produced within the cells and which are toxic to biological systems.</text>
</comment>
<dbReference type="EC" id="1.11.1.-" evidence="13"/>
<evidence type="ECO:0000256" key="14">
    <source>
        <dbReference type="SAM" id="MobiDB-lite"/>
    </source>
</evidence>
<protein>
    <recommendedName>
        <fullName evidence="13">Peroxidase</fullName>
        <ecNumber evidence="13">1.11.1.-</ecNumber>
    </recommendedName>
</protein>
<dbReference type="SUPFAM" id="SSF48113">
    <property type="entry name" value="Heme-dependent peroxidases"/>
    <property type="match status" value="1"/>
</dbReference>
<dbReference type="OMA" id="EGPWDFS"/>
<comment type="subcellular location">
    <subcellularLocation>
        <location evidence="3">Mitochondrion intermembrane space</location>
    </subcellularLocation>
    <subcellularLocation>
        <location evidence="2">Mitochondrion matrix</location>
    </subcellularLocation>
</comment>
<evidence type="ECO:0000256" key="5">
    <source>
        <dbReference type="ARBA" id="ARBA00022559"/>
    </source>
</evidence>
<dbReference type="InterPro" id="IPR002207">
    <property type="entry name" value="Peroxidase_I"/>
</dbReference>
<keyword evidence="17" id="KW-1185">Reference proteome</keyword>
<organism evidence="16 17">
    <name type="scientific">Rozella allomycis (strain CSF55)</name>
    <dbReference type="NCBI Taxonomy" id="988480"/>
    <lineage>
        <taxon>Eukaryota</taxon>
        <taxon>Fungi</taxon>
        <taxon>Fungi incertae sedis</taxon>
        <taxon>Cryptomycota</taxon>
        <taxon>Cryptomycota incertae sedis</taxon>
        <taxon>Rozella</taxon>
    </lineage>
</organism>
<dbReference type="Gene3D" id="1.10.420.10">
    <property type="entry name" value="Peroxidase, domain 2"/>
    <property type="match status" value="1"/>
</dbReference>
<dbReference type="GO" id="GO:0004130">
    <property type="term" value="F:cytochrome-c peroxidase activity"/>
    <property type="evidence" value="ECO:0007669"/>
    <property type="project" value="UniProtKB-EC"/>
</dbReference>
<evidence type="ECO:0000256" key="9">
    <source>
        <dbReference type="ARBA" id="ARBA00023002"/>
    </source>
</evidence>
<evidence type="ECO:0000259" key="15">
    <source>
        <dbReference type="PROSITE" id="PS50873"/>
    </source>
</evidence>
<accession>A0A075B3F7</accession>
<dbReference type="InterPro" id="IPR019793">
    <property type="entry name" value="Peroxidases_heam-ligand_BS"/>
</dbReference>